<keyword evidence="2" id="KW-1185">Reference proteome</keyword>
<evidence type="ECO:0000313" key="1">
    <source>
        <dbReference type="EMBL" id="GAV82405.1"/>
    </source>
</evidence>
<dbReference type="AlphaFoldDB" id="A0A1Q3CQG8"/>
<dbReference type="EMBL" id="BDDD01002631">
    <property type="protein sequence ID" value="GAV82405.1"/>
    <property type="molecule type" value="Genomic_DNA"/>
</dbReference>
<evidence type="ECO:0008006" key="3">
    <source>
        <dbReference type="Google" id="ProtNLM"/>
    </source>
</evidence>
<dbReference type="InParanoid" id="A0A1Q3CQG8"/>
<dbReference type="OrthoDB" id="1434300at2759"/>
<sequence>MITAKIANYCVKRILVDNGSFAYVLSLEAYSIMRLTKGELRKIQSPLVEFIGYALDLEGMITLSVTLGEASTRTIVLVDFLVIKMPNTYNIIFGRPVQAVRRAAVFVLYFKMKFPNPGGIGVVKRDQRVTRECYTTSLKMKRVLPIELLEVQDERKGRGKPVDELEKV</sequence>
<comment type="caution">
    <text evidence="1">The sequence shown here is derived from an EMBL/GenBank/DDBJ whole genome shotgun (WGS) entry which is preliminary data.</text>
</comment>
<protein>
    <recommendedName>
        <fullName evidence="3">RVP_2 domain-containing protein</fullName>
    </recommendedName>
</protein>
<dbReference type="PANTHER" id="PTHR33240">
    <property type="entry name" value="OS08G0508500 PROTEIN"/>
    <property type="match status" value="1"/>
</dbReference>
<reference evidence="2" key="1">
    <citation type="submission" date="2016-04" db="EMBL/GenBank/DDBJ databases">
        <title>Cephalotus genome sequencing.</title>
        <authorList>
            <person name="Fukushima K."/>
            <person name="Hasebe M."/>
            <person name="Fang X."/>
        </authorList>
    </citation>
    <scope>NUCLEOTIDE SEQUENCE [LARGE SCALE GENOMIC DNA]</scope>
    <source>
        <strain evidence="2">cv. St1</strain>
    </source>
</reference>
<dbReference type="Proteomes" id="UP000187406">
    <property type="component" value="Unassembled WGS sequence"/>
</dbReference>
<name>A0A1Q3CQG8_CEPFO</name>
<accession>A0A1Q3CQG8</accession>
<proteinExistence type="predicted"/>
<gene>
    <name evidence="1" type="ORF">CFOL_v3_25857</name>
</gene>
<dbReference type="PANTHER" id="PTHR33240:SF15">
    <property type="entry name" value="GAG-PRO-LIKE PROTEIN"/>
    <property type="match status" value="1"/>
</dbReference>
<organism evidence="1 2">
    <name type="scientific">Cephalotus follicularis</name>
    <name type="common">Albany pitcher plant</name>
    <dbReference type="NCBI Taxonomy" id="3775"/>
    <lineage>
        <taxon>Eukaryota</taxon>
        <taxon>Viridiplantae</taxon>
        <taxon>Streptophyta</taxon>
        <taxon>Embryophyta</taxon>
        <taxon>Tracheophyta</taxon>
        <taxon>Spermatophyta</taxon>
        <taxon>Magnoliopsida</taxon>
        <taxon>eudicotyledons</taxon>
        <taxon>Gunneridae</taxon>
        <taxon>Pentapetalae</taxon>
        <taxon>rosids</taxon>
        <taxon>fabids</taxon>
        <taxon>Oxalidales</taxon>
        <taxon>Cephalotaceae</taxon>
        <taxon>Cephalotus</taxon>
    </lineage>
</organism>
<evidence type="ECO:0000313" key="2">
    <source>
        <dbReference type="Proteomes" id="UP000187406"/>
    </source>
</evidence>